<feature type="domain" description="AGC-kinase C-terminal" evidence="11">
    <location>
        <begin position="324"/>
        <end position="397"/>
    </location>
</feature>
<dbReference type="RefSeq" id="XP_001024149.3">
    <property type="nucleotide sequence ID" value="XM_001024149.3"/>
</dbReference>
<organism evidence="12 13">
    <name type="scientific">Tetrahymena thermophila (strain SB210)</name>
    <dbReference type="NCBI Taxonomy" id="312017"/>
    <lineage>
        <taxon>Eukaryota</taxon>
        <taxon>Sar</taxon>
        <taxon>Alveolata</taxon>
        <taxon>Ciliophora</taxon>
        <taxon>Intramacronucleata</taxon>
        <taxon>Oligohymenophorea</taxon>
        <taxon>Hymenostomatida</taxon>
        <taxon>Tetrahymenina</taxon>
        <taxon>Tetrahymenidae</taxon>
        <taxon>Tetrahymena</taxon>
    </lineage>
</organism>
<dbReference type="SUPFAM" id="SSF56112">
    <property type="entry name" value="Protein kinase-like (PK-like)"/>
    <property type="match status" value="1"/>
</dbReference>
<dbReference type="InterPro" id="IPR017441">
    <property type="entry name" value="Protein_kinase_ATP_BS"/>
</dbReference>
<dbReference type="PROSITE" id="PS00107">
    <property type="entry name" value="PROTEIN_KINASE_ATP"/>
    <property type="match status" value="1"/>
</dbReference>
<accession>I7MM38</accession>
<comment type="similarity">
    <text evidence="8">Belongs to the protein kinase superfamily.</text>
</comment>
<evidence type="ECO:0000313" key="12">
    <source>
        <dbReference type="EMBL" id="EAS03904.3"/>
    </source>
</evidence>
<dbReference type="Gene3D" id="1.10.510.10">
    <property type="entry name" value="Transferase(Phosphotransferase) domain 1"/>
    <property type="match status" value="1"/>
</dbReference>
<evidence type="ECO:0000256" key="8">
    <source>
        <dbReference type="RuleBase" id="RU000304"/>
    </source>
</evidence>
<feature type="region of interest" description="Disordered" evidence="9">
    <location>
        <begin position="1"/>
        <end position="33"/>
    </location>
</feature>
<dbReference type="InterPro" id="IPR000719">
    <property type="entry name" value="Prot_kinase_dom"/>
</dbReference>
<keyword evidence="1 8" id="KW-0723">Serine/threonine-protein kinase</keyword>
<feature type="binding site" evidence="7">
    <location>
        <position position="94"/>
    </location>
    <ligand>
        <name>ATP</name>
        <dbReference type="ChEBI" id="CHEBI:30616"/>
    </ligand>
</feature>
<feature type="domain" description="Protein kinase" evidence="10">
    <location>
        <begin position="65"/>
        <end position="323"/>
    </location>
</feature>
<evidence type="ECO:0000313" key="13">
    <source>
        <dbReference type="Proteomes" id="UP000009168"/>
    </source>
</evidence>
<dbReference type="InterPro" id="IPR000961">
    <property type="entry name" value="AGC-kinase_C"/>
</dbReference>
<dbReference type="Gene3D" id="3.30.200.20">
    <property type="entry name" value="Phosphorylase Kinase, domain 1"/>
    <property type="match status" value="1"/>
</dbReference>
<dbReference type="GO" id="GO:0005524">
    <property type="term" value="F:ATP binding"/>
    <property type="evidence" value="ECO:0007669"/>
    <property type="project" value="UniProtKB-UniRule"/>
</dbReference>
<dbReference type="PANTHER" id="PTHR24351">
    <property type="entry name" value="RIBOSOMAL PROTEIN S6 KINASE"/>
    <property type="match status" value="1"/>
</dbReference>
<dbReference type="InterPro" id="IPR045270">
    <property type="entry name" value="STKc_AGC"/>
</dbReference>
<feature type="compositionally biased region" description="Polar residues" evidence="9">
    <location>
        <begin position="21"/>
        <end position="30"/>
    </location>
</feature>
<dbReference type="PROSITE" id="PS00108">
    <property type="entry name" value="PROTEIN_KINASE_ST"/>
    <property type="match status" value="1"/>
</dbReference>
<dbReference type="InterPro" id="IPR008271">
    <property type="entry name" value="Ser/Thr_kinase_AS"/>
</dbReference>
<evidence type="ECO:0000256" key="7">
    <source>
        <dbReference type="PROSITE-ProRule" id="PRU10141"/>
    </source>
</evidence>
<dbReference type="InterPro" id="IPR011009">
    <property type="entry name" value="Kinase-like_dom_sf"/>
</dbReference>
<name>I7MM38_TETTS</name>
<reference evidence="13" key="1">
    <citation type="journal article" date="2006" name="PLoS Biol.">
        <title>Macronuclear genome sequence of the ciliate Tetrahymena thermophila, a model eukaryote.</title>
        <authorList>
            <person name="Eisen J.A."/>
            <person name="Coyne R.S."/>
            <person name="Wu M."/>
            <person name="Wu D."/>
            <person name="Thiagarajan M."/>
            <person name="Wortman J.R."/>
            <person name="Badger J.H."/>
            <person name="Ren Q."/>
            <person name="Amedeo P."/>
            <person name="Jones K.M."/>
            <person name="Tallon L.J."/>
            <person name="Delcher A.L."/>
            <person name="Salzberg S.L."/>
            <person name="Silva J.C."/>
            <person name="Haas B.J."/>
            <person name="Majoros W.H."/>
            <person name="Farzad M."/>
            <person name="Carlton J.M."/>
            <person name="Smith R.K. Jr."/>
            <person name="Garg J."/>
            <person name="Pearlman R.E."/>
            <person name="Karrer K.M."/>
            <person name="Sun L."/>
            <person name="Manning G."/>
            <person name="Elde N.C."/>
            <person name="Turkewitz A.P."/>
            <person name="Asai D.J."/>
            <person name="Wilkes D.E."/>
            <person name="Wang Y."/>
            <person name="Cai H."/>
            <person name="Collins K."/>
            <person name="Stewart B.A."/>
            <person name="Lee S.R."/>
            <person name="Wilamowska K."/>
            <person name="Weinberg Z."/>
            <person name="Ruzzo W.L."/>
            <person name="Wloga D."/>
            <person name="Gaertig J."/>
            <person name="Frankel J."/>
            <person name="Tsao C.-C."/>
            <person name="Gorovsky M.A."/>
            <person name="Keeling P.J."/>
            <person name="Waller R.F."/>
            <person name="Patron N.J."/>
            <person name="Cherry J.M."/>
            <person name="Stover N.A."/>
            <person name="Krieger C.J."/>
            <person name="del Toro C."/>
            <person name="Ryder H.F."/>
            <person name="Williamson S.C."/>
            <person name="Barbeau R.A."/>
            <person name="Hamilton E.P."/>
            <person name="Orias E."/>
        </authorList>
    </citation>
    <scope>NUCLEOTIDE SEQUENCE [LARGE SCALE GENOMIC DNA]</scope>
    <source>
        <strain evidence="13">SB210</strain>
    </source>
</reference>
<dbReference type="AlphaFoldDB" id="I7MM38"/>
<dbReference type="CDD" id="cd05123">
    <property type="entry name" value="STKc_AGC"/>
    <property type="match status" value="1"/>
</dbReference>
<keyword evidence="5 12" id="KW-0418">Kinase</keyword>
<dbReference type="Proteomes" id="UP000009168">
    <property type="component" value="Unassembled WGS sequence"/>
</dbReference>
<dbReference type="STRING" id="312017.I7MM38"/>
<dbReference type="FunFam" id="1.10.510.10:FF:000008">
    <property type="entry name" value="Non-specific serine/threonine protein kinase"/>
    <property type="match status" value="1"/>
</dbReference>
<evidence type="ECO:0000256" key="2">
    <source>
        <dbReference type="ARBA" id="ARBA00022553"/>
    </source>
</evidence>
<evidence type="ECO:0000256" key="3">
    <source>
        <dbReference type="ARBA" id="ARBA00022679"/>
    </source>
</evidence>
<evidence type="ECO:0000256" key="4">
    <source>
        <dbReference type="ARBA" id="ARBA00022741"/>
    </source>
</evidence>
<evidence type="ECO:0000259" key="11">
    <source>
        <dbReference type="PROSITE" id="PS51285"/>
    </source>
</evidence>
<dbReference type="Pfam" id="PF00069">
    <property type="entry name" value="Pkinase"/>
    <property type="match status" value="1"/>
</dbReference>
<keyword evidence="6 7" id="KW-0067">ATP-binding</keyword>
<dbReference type="SMART" id="SM00133">
    <property type="entry name" value="S_TK_X"/>
    <property type="match status" value="1"/>
</dbReference>
<evidence type="ECO:0000256" key="1">
    <source>
        <dbReference type="ARBA" id="ARBA00022527"/>
    </source>
</evidence>
<dbReference type="PROSITE" id="PS50011">
    <property type="entry name" value="PROTEIN_KINASE_DOM"/>
    <property type="match status" value="1"/>
</dbReference>
<keyword evidence="3" id="KW-0808">Transferase</keyword>
<dbReference type="PROSITE" id="PS51285">
    <property type="entry name" value="AGC_KINASE_CTER"/>
    <property type="match status" value="1"/>
</dbReference>
<evidence type="ECO:0000256" key="6">
    <source>
        <dbReference type="ARBA" id="ARBA00022840"/>
    </source>
</evidence>
<keyword evidence="4 7" id="KW-0547">Nucleotide-binding</keyword>
<dbReference type="SMART" id="SM00220">
    <property type="entry name" value="S_TKc"/>
    <property type="match status" value="1"/>
</dbReference>
<keyword evidence="13" id="KW-1185">Reference proteome</keyword>
<evidence type="ECO:0000256" key="9">
    <source>
        <dbReference type="SAM" id="MobiDB-lite"/>
    </source>
</evidence>
<dbReference type="OrthoDB" id="63267at2759"/>
<dbReference type="EMBL" id="GG662464">
    <property type="protein sequence ID" value="EAS03904.3"/>
    <property type="molecule type" value="Genomic_DNA"/>
</dbReference>
<keyword evidence="2" id="KW-0597">Phosphoprotein</keyword>
<dbReference type="InParanoid" id="I7MM38"/>
<dbReference type="KEGG" id="tet:TTHERM_00455430"/>
<proteinExistence type="inferred from homology"/>
<gene>
    <name evidence="12" type="ORF">TTHERM_00455430</name>
</gene>
<dbReference type="eggNOG" id="KOG0598">
    <property type="taxonomic scope" value="Eukaryota"/>
</dbReference>
<evidence type="ECO:0000259" key="10">
    <source>
        <dbReference type="PROSITE" id="PS50011"/>
    </source>
</evidence>
<dbReference type="GeneID" id="7823412"/>
<sequence length="425" mass="49654">MGNSLCMEQKVEKNQQKTKKSGLQSSNNDLNEYKLPADPKEKKLFQSQAGNHSLGEEEKITLSSFRIIRVIGSGAFGKVYLVNKKGTEEVYAMKVYDKMTLYEKNVILSTIGERNILKNMNSNFIVKLHYAFQAAQNLYLMMDFMVGGELYYHLKKAKKFDEERTKFYIAQVILAIECLHQNNIMYRDLKLENILLGQDGYIKLTDFGLSKEGIKDKDLTNTLCGTAEYMAPEQIMNEGHNKMADFWQIGVLTYEMLYGTTPFFNEFRPNKDEIFNDIIQGKYTFPQYFKDDAKNFIRGLLQKDVKKRLGYNGFHELKKHAFFADFDWDKLERQEIEPQFKPPLRSQVDLQNFNPRLVKNTMTDLGVKDNKPHLKEEIESQFRGFTFVKEYLNFLQLYLTLIQNFNSDHLNTDVPQRNSSAERNN</sequence>
<protein>
    <submittedName>
        <fullName evidence="12">Serine/Threonine kinase domain protein</fullName>
    </submittedName>
</protein>
<dbReference type="GO" id="GO:0004674">
    <property type="term" value="F:protein serine/threonine kinase activity"/>
    <property type="evidence" value="ECO:0007669"/>
    <property type="project" value="UniProtKB-KW"/>
</dbReference>
<evidence type="ECO:0000256" key="5">
    <source>
        <dbReference type="ARBA" id="ARBA00022777"/>
    </source>
</evidence>